<proteinExistence type="inferred from homology"/>
<dbReference type="STRING" id="128403.WA1_09730"/>
<keyword evidence="8" id="KW-0665">Pyrimidine biosynthesis</keyword>
<dbReference type="GO" id="GO:0005524">
    <property type="term" value="F:ATP binding"/>
    <property type="evidence" value="ECO:0007669"/>
    <property type="project" value="UniProtKB-KW"/>
</dbReference>
<comment type="catalytic activity">
    <reaction evidence="9">
        <text>UTP + L-glutamine + ATP + H2O = CTP + L-glutamate + ADP + phosphate + 2 H(+)</text>
        <dbReference type="Rhea" id="RHEA:26426"/>
        <dbReference type="ChEBI" id="CHEBI:15377"/>
        <dbReference type="ChEBI" id="CHEBI:15378"/>
        <dbReference type="ChEBI" id="CHEBI:29985"/>
        <dbReference type="ChEBI" id="CHEBI:30616"/>
        <dbReference type="ChEBI" id="CHEBI:37563"/>
        <dbReference type="ChEBI" id="CHEBI:43474"/>
        <dbReference type="ChEBI" id="CHEBI:46398"/>
        <dbReference type="ChEBI" id="CHEBI:58359"/>
        <dbReference type="ChEBI" id="CHEBI:456216"/>
        <dbReference type="EC" id="6.3.4.2"/>
    </reaction>
</comment>
<keyword evidence="6" id="KW-0067">ATP-binding</keyword>
<keyword evidence="7" id="KW-0315">Glutamine amidotransferase</keyword>
<evidence type="ECO:0000313" key="12">
    <source>
        <dbReference type="Proteomes" id="UP000076925"/>
    </source>
</evidence>
<dbReference type="NCBIfam" id="NF004836">
    <property type="entry name" value="PRK06186.1"/>
    <property type="match status" value="1"/>
</dbReference>
<evidence type="ECO:0000256" key="9">
    <source>
        <dbReference type="ARBA" id="ARBA00047781"/>
    </source>
</evidence>
<comment type="caution">
    <text evidence="11">The sequence shown here is derived from an EMBL/GenBank/DDBJ whole genome shotgun (WGS) entry which is preliminary data.</text>
</comment>
<dbReference type="GO" id="GO:0044210">
    <property type="term" value="P:'de novo' CTP biosynthetic process"/>
    <property type="evidence" value="ECO:0007669"/>
    <property type="project" value="UniProtKB-UniPathway"/>
</dbReference>
<dbReference type="InterPro" id="IPR029062">
    <property type="entry name" value="Class_I_gatase-like"/>
</dbReference>
<dbReference type="AlphaFoldDB" id="A0A139WRG4"/>
<dbReference type="InterPro" id="IPR004468">
    <property type="entry name" value="CTP_synthase"/>
</dbReference>
<dbReference type="GO" id="GO:0003883">
    <property type="term" value="F:CTP synthase activity"/>
    <property type="evidence" value="ECO:0007669"/>
    <property type="project" value="UniProtKB-EC"/>
</dbReference>
<evidence type="ECO:0000256" key="8">
    <source>
        <dbReference type="ARBA" id="ARBA00022975"/>
    </source>
</evidence>
<name>A0A139WRG4_9CYAN</name>
<comment type="pathway">
    <text evidence="1">Pyrimidine metabolism; CTP biosynthesis via de novo pathway; CTP from UDP: step 2/2.</text>
</comment>
<keyword evidence="12" id="KW-1185">Reference proteome</keyword>
<keyword evidence="5" id="KW-0547">Nucleotide-binding</keyword>
<evidence type="ECO:0000256" key="1">
    <source>
        <dbReference type="ARBA" id="ARBA00005171"/>
    </source>
</evidence>
<dbReference type="EC" id="6.3.4.2" evidence="3"/>
<evidence type="ECO:0000256" key="6">
    <source>
        <dbReference type="ARBA" id="ARBA00022840"/>
    </source>
</evidence>
<organism evidence="11 12">
    <name type="scientific">Scytonema hofmannii PCC 7110</name>
    <dbReference type="NCBI Taxonomy" id="128403"/>
    <lineage>
        <taxon>Bacteria</taxon>
        <taxon>Bacillati</taxon>
        <taxon>Cyanobacteriota</taxon>
        <taxon>Cyanophyceae</taxon>
        <taxon>Nostocales</taxon>
        <taxon>Scytonemataceae</taxon>
        <taxon>Scytonema</taxon>
    </lineage>
</organism>
<sequence length="241" mass="26514">MGIKIRIALIGNYDATVPAHRAIPIALELAAASVAAEINPVWVPTEEIVNTSRVADFDGLWCVPASPYRSMKGALLAIKYAREQKLPFLGTCGGFQHAIIEYARNVLGWDDADHAETAPDGLRLVISPLACELVETSSLVRFRSGSRIAVAYEREEAVESYRCRFGLNPAFQERLLSGALRVSAYDSSSEVRAVELDNHPFFVATLFQPERIALVHLLPPLVAAFVQAIYQIQTDHKVIGR</sequence>
<keyword evidence="4" id="KW-0436">Ligase</keyword>
<evidence type="ECO:0000256" key="5">
    <source>
        <dbReference type="ARBA" id="ARBA00022741"/>
    </source>
</evidence>
<dbReference type="PANTHER" id="PTHR11550:SF0">
    <property type="entry name" value="CTP SYNTHASE-RELATED"/>
    <property type="match status" value="1"/>
</dbReference>
<evidence type="ECO:0000256" key="7">
    <source>
        <dbReference type="ARBA" id="ARBA00022962"/>
    </source>
</evidence>
<evidence type="ECO:0000256" key="4">
    <source>
        <dbReference type="ARBA" id="ARBA00022598"/>
    </source>
</evidence>
<evidence type="ECO:0000256" key="3">
    <source>
        <dbReference type="ARBA" id="ARBA00012291"/>
    </source>
</evidence>
<evidence type="ECO:0000256" key="2">
    <source>
        <dbReference type="ARBA" id="ARBA00007533"/>
    </source>
</evidence>
<comment type="similarity">
    <text evidence="2">Belongs to the CTP synthase family.</text>
</comment>
<dbReference type="SUPFAM" id="SSF52317">
    <property type="entry name" value="Class I glutamine amidotransferase-like"/>
    <property type="match status" value="1"/>
</dbReference>
<dbReference type="Gene3D" id="3.40.50.880">
    <property type="match status" value="1"/>
</dbReference>
<gene>
    <name evidence="11" type="ORF">WA1_09730</name>
</gene>
<dbReference type="PANTHER" id="PTHR11550">
    <property type="entry name" value="CTP SYNTHASE"/>
    <property type="match status" value="1"/>
</dbReference>
<protein>
    <recommendedName>
        <fullName evidence="3">CTP synthase (glutamine hydrolyzing)</fullName>
        <ecNumber evidence="3">6.3.4.2</ecNumber>
    </recommendedName>
</protein>
<dbReference type="Pfam" id="PF00117">
    <property type="entry name" value="GATase"/>
    <property type="match status" value="1"/>
</dbReference>
<dbReference type="GO" id="GO:0019856">
    <property type="term" value="P:pyrimidine nucleobase biosynthetic process"/>
    <property type="evidence" value="ECO:0007669"/>
    <property type="project" value="TreeGrafter"/>
</dbReference>
<feature type="domain" description="Glutamine amidotransferase" evidence="10">
    <location>
        <begin position="31"/>
        <end position="211"/>
    </location>
</feature>
<dbReference type="GO" id="GO:0042802">
    <property type="term" value="F:identical protein binding"/>
    <property type="evidence" value="ECO:0007669"/>
    <property type="project" value="TreeGrafter"/>
</dbReference>
<dbReference type="UniPathway" id="UPA00159">
    <property type="reaction ID" value="UER00277"/>
</dbReference>
<dbReference type="GO" id="GO:0005829">
    <property type="term" value="C:cytosol"/>
    <property type="evidence" value="ECO:0007669"/>
    <property type="project" value="TreeGrafter"/>
</dbReference>
<dbReference type="Proteomes" id="UP000076925">
    <property type="component" value="Unassembled WGS sequence"/>
</dbReference>
<reference evidence="11 12" key="1">
    <citation type="journal article" date="2013" name="Genome Biol. Evol.">
        <title>Genomes of Stigonematalean cyanobacteria (subsection V) and the evolution of oxygenic photosynthesis from prokaryotes to plastids.</title>
        <authorList>
            <person name="Dagan T."/>
            <person name="Roettger M."/>
            <person name="Stucken K."/>
            <person name="Landan G."/>
            <person name="Koch R."/>
            <person name="Major P."/>
            <person name="Gould S.B."/>
            <person name="Goremykin V.V."/>
            <person name="Rippka R."/>
            <person name="Tandeau de Marsac N."/>
            <person name="Gugger M."/>
            <person name="Lockhart P.J."/>
            <person name="Allen J.F."/>
            <person name="Brune I."/>
            <person name="Maus I."/>
            <person name="Puhler A."/>
            <person name="Martin W.F."/>
        </authorList>
    </citation>
    <scope>NUCLEOTIDE SEQUENCE [LARGE SCALE GENOMIC DNA]</scope>
    <source>
        <strain evidence="11 12">PCC 7110</strain>
    </source>
</reference>
<accession>A0A139WRG4</accession>
<evidence type="ECO:0000313" key="11">
    <source>
        <dbReference type="EMBL" id="KYC35009.1"/>
    </source>
</evidence>
<dbReference type="InterPro" id="IPR017926">
    <property type="entry name" value="GATASE"/>
</dbReference>
<dbReference type="OrthoDB" id="3286005at2"/>
<evidence type="ECO:0000259" key="10">
    <source>
        <dbReference type="Pfam" id="PF00117"/>
    </source>
</evidence>
<dbReference type="EMBL" id="ANNX02000053">
    <property type="protein sequence ID" value="KYC35009.1"/>
    <property type="molecule type" value="Genomic_DNA"/>
</dbReference>
<dbReference type="PROSITE" id="PS51273">
    <property type="entry name" value="GATASE_TYPE_1"/>
    <property type="match status" value="1"/>
</dbReference>
<dbReference type="RefSeq" id="WP_017743805.1">
    <property type="nucleotide sequence ID" value="NZ_KQ976354.1"/>
</dbReference>